<dbReference type="AlphaFoldDB" id="S0B6V3"/>
<evidence type="ECO:0000256" key="15">
    <source>
        <dbReference type="ARBA" id="ARBA00023288"/>
    </source>
</evidence>
<keyword evidence="15" id="KW-0449">Lipoprotein</keyword>
<dbReference type="PROSITE" id="PS51421">
    <property type="entry name" value="RAS"/>
    <property type="match status" value="1"/>
</dbReference>
<name>S0B6V3_ENTIV</name>
<feature type="region of interest" description="Disordered" evidence="17">
    <location>
        <begin position="183"/>
        <end position="241"/>
    </location>
</feature>
<dbReference type="Pfam" id="PF00071">
    <property type="entry name" value="Ras"/>
    <property type="match status" value="1"/>
</dbReference>
<sequence>MAAEVKIIVIGDTNVGKTCLLLTYTTNAFPETYVPTVFDNYTAPISIDGRSIQMNLWDTSGSDDPDEMRPVSYAGSDCFMICFAVSEEESFERIKTKWVPEIVAHCGVPNPRIVIVGTKSDIRDNAKSVDILAKQGKQLVKKESIESMANEVNALGFTECSAVNQNGLNEAFEMTARVALGMEDGKEKDKDKKGKKDDKKDKKAQKEKEKKEKEEKKKREKEEKKKEGKGEKHGLFGFLKK</sequence>
<comment type="subcellular location">
    <subcellularLocation>
        <location evidence="3">Cell membrane</location>
        <topology evidence="3">Lipid-anchor</topology>
        <orientation evidence="3">Cytoplasmic side</orientation>
    </subcellularLocation>
    <subcellularLocation>
        <location evidence="2">Cytoplasm</location>
        <location evidence="2">Cytoskeleton</location>
    </subcellularLocation>
</comment>
<organism evidence="18">
    <name type="scientific">Entamoeba invadens</name>
    <dbReference type="NCBI Taxonomy" id="33085"/>
    <lineage>
        <taxon>Eukaryota</taxon>
        <taxon>Amoebozoa</taxon>
        <taxon>Evosea</taxon>
        <taxon>Archamoebae</taxon>
        <taxon>Mastigamoebida</taxon>
        <taxon>Entamoebidae</taxon>
        <taxon>Entamoeba</taxon>
    </lineage>
</organism>
<evidence type="ECO:0000256" key="7">
    <source>
        <dbReference type="ARBA" id="ARBA00022481"/>
    </source>
</evidence>
<keyword evidence="10" id="KW-0378">Hydrolase</keyword>
<dbReference type="PANTHER" id="PTHR24072">
    <property type="entry name" value="RHO FAMILY GTPASE"/>
    <property type="match status" value="1"/>
</dbReference>
<evidence type="ECO:0000256" key="11">
    <source>
        <dbReference type="ARBA" id="ARBA00022842"/>
    </source>
</evidence>
<keyword evidence="14" id="KW-0206">Cytoskeleton</keyword>
<evidence type="ECO:0000256" key="5">
    <source>
        <dbReference type="ARBA" id="ARBA00011984"/>
    </source>
</evidence>
<dbReference type="InterPro" id="IPR005225">
    <property type="entry name" value="Small_GTP-bd"/>
</dbReference>
<keyword evidence="6" id="KW-1003">Cell membrane</keyword>
<evidence type="ECO:0000256" key="9">
    <source>
        <dbReference type="ARBA" id="ARBA00022741"/>
    </source>
</evidence>
<dbReference type="GO" id="GO:0007264">
    <property type="term" value="P:small GTPase-mediated signal transduction"/>
    <property type="evidence" value="ECO:0007669"/>
    <property type="project" value="InterPro"/>
</dbReference>
<keyword evidence="14" id="KW-0963">Cytoplasm</keyword>
<dbReference type="GO" id="GO:0005525">
    <property type="term" value="F:GTP binding"/>
    <property type="evidence" value="ECO:0007669"/>
    <property type="project" value="UniProtKB-KW"/>
</dbReference>
<evidence type="ECO:0000256" key="1">
    <source>
        <dbReference type="ARBA" id="ARBA00001946"/>
    </source>
</evidence>
<protein>
    <recommendedName>
        <fullName evidence="5">small monomeric GTPase</fullName>
        <ecNumber evidence="5">3.6.5.2</ecNumber>
    </recommendedName>
</protein>
<evidence type="ECO:0000256" key="8">
    <source>
        <dbReference type="ARBA" id="ARBA00022723"/>
    </source>
</evidence>
<evidence type="ECO:0000256" key="13">
    <source>
        <dbReference type="ARBA" id="ARBA00023136"/>
    </source>
</evidence>
<dbReference type="SUPFAM" id="SSF52540">
    <property type="entry name" value="P-loop containing nucleoside triphosphate hydrolases"/>
    <property type="match status" value="1"/>
</dbReference>
<comment type="cofactor">
    <cofactor evidence="1">
        <name>Mg(2+)</name>
        <dbReference type="ChEBI" id="CHEBI:18420"/>
    </cofactor>
</comment>
<evidence type="ECO:0000256" key="16">
    <source>
        <dbReference type="ARBA" id="ARBA00023289"/>
    </source>
</evidence>
<dbReference type="InterPro" id="IPR003578">
    <property type="entry name" value="Small_GTPase_Rho"/>
</dbReference>
<dbReference type="GO" id="GO:0008104">
    <property type="term" value="P:intracellular protein localization"/>
    <property type="evidence" value="ECO:0007669"/>
    <property type="project" value="UniProtKB-ARBA"/>
</dbReference>
<dbReference type="InterPro" id="IPR001806">
    <property type="entry name" value="Small_GTPase"/>
</dbReference>
<dbReference type="NCBIfam" id="TIGR00231">
    <property type="entry name" value="small_GTP"/>
    <property type="match status" value="1"/>
</dbReference>
<feature type="compositionally biased region" description="Basic and acidic residues" evidence="17">
    <location>
        <begin position="183"/>
        <end position="234"/>
    </location>
</feature>
<dbReference type="PROSITE" id="PS51420">
    <property type="entry name" value="RHO"/>
    <property type="match status" value="1"/>
</dbReference>
<proteinExistence type="evidence at transcript level"/>
<dbReference type="Gene3D" id="3.40.50.300">
    <property type="entry name" value="P-loop containing nucleotide triphosphate hydrolases"/>
    <property type="match status" value="1"/>
</dbReference>
<dbReference type="EMBL" id="AK423235">
    <property type="protein sequence ID" value="BAN41657.1"/>
    <property type="molecule type" value="mRNA"/>
</dbReference>
<keyword evidence="9" id="KW-0547">Nucleotide-binding</keyword>
<dbReference type="SMART" id="SM00173">
    <property type="entry name" value="RAS"/>
    <property type="match status" value="1"/>
</dbReference>
<dbReference type="GO" id="GO:0005856">
    <property type="term" value="C:cytoskeleton"/>
    <property type="evidence" value="ECO:0007669"/>
    <property type="project" value="UniProtKB-SubCell"/>
</dbReference>
<keyword evidence="7" id="KW-0488">Methylation</keyword>
<evidence type="ECO:0000256" key="2">
    <source>
        <dbReference type="ARBA" id="ARBA00004245"/>
    </source>
</evidence>
<dbReference type="VEuPathDB" id="AmoebaDB:EIN_340620"/>
<keyword evidence="11" id="KW-0460">Magnesium</keyword>
<evidence type="ECO:0000256" key="17">
    <source>
        <dbReference type="SAM" id="MobiDB-lite"/>
    </source>
</evidence>
<dbReference type="EC" id="3.6.5.2" evidence="5"/>
<dbReference type="PROSITE" id="PS51419">
    <property type="entry name" value="RAB"/>
    <property type="match status" value="1"/>
</dbReference>
<evidence type="ECO:0000256" key="12">
    <source>
        <dbReference type="ARBA" id="ARBA00023134"/>
    </source>
</evidence>
<dbReference type="SMART" id="SM00175">
    <property type="entry name" value="RAB"/>
    <property type="match status" value="1"/>
</dbReference>
<dbReference type="CDD" id="cd00157">
    <property type="entry name" value="Rho"/>
    <property type="match status" value="1"/>
</dbReference>
<keyword evidence="16" id="KW-0636">Prenylation</keyword>
<evidence type="ECO:0000256" key="6">
    <source>
        <dbReference type="ARBA" id="ARBA00022475"/>
    </source>
</evidence>
<evidence type="ECO:0000256" key="4">
    <source>
        <dbReference type="ARBA" id="ARBA00010142"/>
    </source>
</evidence>
<evidence type="ECO:0000256" key="3">
    <source>
        <dbReference type="ARBA" id="ARBA00004342"/>
    </source>
</evidence>
<dbReference type="FunFam" id="3.40.50.300:FF:000983">
    <property type="entry name" value="Rho family GTPase"/>
    <property type="match status" value="1"/>
</dbReference>
<dbReference type="PRINTS" id="PR00449">
    <property type="entry name" value="RASTRNSFRMNG"/>
</dbReference>
<dbReference type="GO" id="GO:0005886">
    <property type="term" value="C:plasma membrane"/>
    <property type="evidence" value="ECO:0007669"/>
    <property type="project" value="UniProtKB-SubCell"/>
</dbReference>
<keyword evidence="12" id="KW-0342">GTP-binding</keyword>
<dbReference type="InterPro" id="IPR027417">
    <property type="entry name" value="P-loop_NTPase"/>
</dbReference>
<reference evidence="18" key="1">
    <citation type="submission" date="2012-06" db="EMBL/GenBank/DDBJ databases">
        <title>Short 5' UTR of Entamoeba genes.</title>
        <authorList>
            <person name="Hiranuka K."/>
            <person name="Kumagai M."/>
            <person name="Wakaguri H."/>
            <person name="Suzuki Y."/>
            <person name="Sugano S."/>
            <person name="Watanabe J."/>
            <person name="Makioka A."/>
        </authorList>
    </citation>
    <scope>NUCLEOTIDE SEQUENCE</scope>
    <source>
        <strain evidence="18">IP1</strain>
    </source>
</reference>
<evidence type="ECO:0000256" key="14">
    <source>
        <dbReference type="ARBA" id="ARBA00023212"/>
    </source>
</evidence>
<accession>S0B6V3</accession>
<dbReference type="GO" id="GO:0046872">
    <property type="term" value="F:metal ion binding"/>
    <property type="evidence" value="ECO:0007669"/>
    <property type="project" value="UniProtKB-KW"/>
</dbReference>
<dbReference type="GO" id="GO:0003925">
    <property type="term" value="F:G protein activity"/>
    <property type="evidence" value="ECO:0007669"/>
    <property type="project" value="UniProtKB-EC"/>
</dbReference>
<keyword evidence="13" id="KW-0472">Membrane</keyword>
<evidence type="ECO:0000256" key="10">
    <source>
        <dbReference type="ARBA" id="ARBA00022801"/>
    </source>
</evidence>
<keyword evidence="8" id="KW-0479">Metal-binding</keyword>
<comment type="similarity">
    <text evidence="4">Belongs to the small GTPase superfamily. Rho family.</text>
</comment>
<evidence type="ECO:0000313" key="18">
    <source>
        <dbReference type="EMBL" id="BAN41657.1"/>
    </source>
</evidence>
<dbReference type="SMART" id="SM00174">
    <property type="entry name" value="RHO"/>
    <property type="match status" value="1"/>
</dbReference>